<dbReference type="Gene3D" id="1.10.10.60">
    <property type="entry name" value="Homeodomain-like"/>
    <property type="match status" value="1"/>
</dbReference>
<dbReference type="Proteomes" id="UP001499843">
    <property type="component" value="Unassembled WGS sequence"/>
</dbReference>
<dbReference type="EMBL" id="BAAAQX010000059">
    <property type="protein sequence ID" value="GAA2216043.1"/>
    <property type="molecule type" value="Genomic_DNA"/>
</dbReference>
<sequence>MTRQEAVKAARRLFAEHGYARTTVDTIAQAAGVSPATVYAQCGGKEGLLGTLMDMWTAGQLVVDIISACQAVGSGRAKIKVLAEGYIAIYKQYGDIIRIVTRAAASAPVAEDYLRTADHRHRDALRQIMEQIRDVGDLADGMSVEDAAKITFFYFRYDQFALAADTFGWGVDRAVRWIAGRVASAILKP</sequence>
<keyword evidence="2 4" id="KW-0238">DNA-binding</keyword>
<dbReference type="Pfam" id="PF00440">
    <property type="entry name" value="TetR_N"/>
    <property type="match status" value="1"/>
</dbReference>
<dbReference type="PROSITE" id="PS50977">
    <property type="entry name" value="HTH_TETR_2"/>
    <property type="match status" value="1"/>
</dbReference>
<dbReference type="Gene3D" id="1.10.357.10">
    <property type="entry name" value="Tetracycline Repressor, domain 2"/>
    <property type="match status" value="1"/>
</dbReference>
<dbReference type="InterPro" id="IPR001647">
    <property type="entry name" value="HTH_TetR"/>
</dbReference>
<evidence type="ECO:0000256" key="3">
    <source>
        <dbReference type="ARBA" id="ARBA00023163"/>
    </source>
</evidence>
<evidence type="ECO:0000313" key="7">
    <source>
        <dbReference type="Proteomes" id="UP001499843"/>
    </source>
</evidence>
<comment type="caution">
    <text evidence="6">The sequence shown here is derived from an EMBL/GenBank/DDBJ whole genome shotgun (WGS) entry which is preliminary data.</text>
</comment>
<evidence type="ECO:0000256" key="2">
    <source>
        <dbReference type="ARBA" id="ARBA00023125"/>
    </source>
</evidence>
<proteinExistence type="predicted"/>
<dbReference type="PANTHER" id="PTHR30055:SF234">
    <property type="entry name" value="HTH-TYPE TRANSCRIPTIONAL REGULATOR BETI"/>
    <property type="match status" value="1"/>
</dbReference>
<name>A0ABP5PWF9_9ACTN</name>
<keyword evidence="7" id="KW-1185">Reference proteome</keyword>
<feature type="DNA-binding region" description="H-T-H motif" evidence="4">
    <location>
        <begin position="23"/>
        <end position="42"/>
    </location>
</feature>
<dbReference type="InterPro" id="IPR009057">
    <property type="entry name" value="Homeodomain-like_sf"/>
</dbReference>
<dbReference type="PANTHER" id="PTHR30055">
    <property type="entry name" value="HTH-TYPE TRANSCRIPTIONAL REGULATOR RUTR"/>
    <property type="match status" value="1"/>
</dbReference>
<evidence type="ECO:0000256" key="1">
    <source>
        <dbReference type="ARBA" id="ARBA00023015"/>
    </source>
</evidence>
<evidence type="ECO:0000259" key="5">
    <source>
        <dbReference type="PROSITE" id="PS50977"/>
    </source>
</evidence>
<evidence type="ECO:0000313" key="6">
    <source>
        <dbReference type="EMBL" id="GAA2216043.1"/>
    </source>
</evidence>
<evidence type="ECO:0000256" key="4">
    <source>
        <dbReference type="PROSITE-ProRule" id="PRU00335"/>
    </source>
</evidence>
<reference evidence="7" key="1">
    <citation type="journal article" date="2019" name="Int. J. Syst. Evol. Microbiol.">
        <title>The Global Catalogue of Microorganisms (GCM) 10K type strain sequencing project: providing services to taxonomists for standard genome sequencing and annotation.</title>
        <authorList>
            <consortium name="The Broad Institute Genomics Platform"/>
            <consortium name="The Broad Institute Genome Sequencing Center for Infectious Disease"/>
            <person name="Wu L."/>
            <person name="Ma J."/>
        </authorList>
    </citation>
    <scope>NUCLEOTIDE SEQUENCE [LARGE SCALE GENOMIC DNA]</scope>
    <source>
        <strain evidence="7">JCM 16114</strain>
    </source>
</reference>
<gene>
    <name evidence="6" type="ORF">GCM10009850_115120</name>
</gene>
<keyword evidence="1" id="KW-0805">Transcription regulation</keyword>
<dbReference type="SUPFAM" id="SSF46689">
    <property type="entry name" value="Homeodomain-like"/>
    <property type="match status" value="1"/>
</dbReference>
<dbReference type="InterPro" id="IPR050109">
    <property type="entry name" value="HTH-type_TetR-like_transc_reg"/>
</dbReference>
<protein>
    <submittedName>
        <fullName evidence="6">TetR/AcrR family transcriptional regulator</fullName>
    </submittedName>
</protein>
<dbReference type="PRINTS" id="PR00455">
    <property type="entry name" value="HTHTETR"/>
</dbReference>
<accession>A0ABP5PWF9</accession>
<organism evidence="6 7">
    <name type="scientific">Nonomuraea monospora</name>
    <dbReference type="NCBI Taxonomy" id="568818"/>
    <lineage>
        <taxon>Bacteria</taxon>
        <taxon>Bacillati</taxon>
        <taxon>Actinomycetota</taxon>
        <taxon>Actinomycetes</taxon>
        <taxon>Streptosporangiales</taxon>
        <taxon>Streptosporangiaceae</taxon>
        <taxon>Nonomuraea</taxon>
    </lineage>
</organism>
<dbReference type="RefSeq" id="WP_344495270.1">
    <property type="nucleotide sequence ID" value="NZ_BAAAQX010000059.1"/>
</dbReference>
<keyword evidence="3" id="KW-0804">Transcription</keyword>
<feature type="domain" description="HTH tetR-type" evidence="5">
    <location>
        <begin position="1"/>
        <end position="60"/>
    </location>
</feature>